<gene>
    <name evidence="1" type="ORF">BACCOP_00092</name>
</gene>
<dbReference type="Proteomes" id="UP000003146">
    <property type="component" value="Unassembled WGS sequence"/>
</dbReference>
<organism evidence="1 2">
    <name type="scientific">Phocaeicola coprocola DSM 17136</name>
    <dbReference type="NCBI Taxonomy" id="470145"/>
    <lineage>
        <taxon>Bacteria</taxon>
        <taxon>Pseudomonadati</taxon>
        <taxon>Bacteroidota</taxon>
        <taxon>Bacteroidia</taxon>
        <taxon>Bacteroidales</taxon>
        <taxon>Bacteroidaceae</taxon>
        <taxon>Phocaeicola</taxon>
    </lineage>
</organism>
<protein>
    <recommendedName>
        <fullName evidence="3">Transposase IS701-like DDE domain-containing protein</fullName>
    </recommendedName>
</protein>
<dbReference type="EMBL" id="ABIY02000015">
    <property type="protein sequence ID" value="EDV02808.1"/>
    <property type="molecule type" value="Genomic_DNA"/>
</dbReference>
<dbReference type="SUPFAM" id="SSF53098">
    <property type="entry name" value="Ribonuclease H-like"/>
    <property type="match status" value="1"/>
</dbReference>
<comment type="caution">
    <text evidence="1">The sequence shown here is derived from an EMBL/GenBank/DDBJ whole genome shotgun (WGS) entry which is preliminary data.</text>
</comment>
<evidence type="ECO:0000313" key="2">
    <source>
        <dbReference type="Proteomes" id="UP000003146"/>
    </source>
</evidence>
<evidence type="ECO:0008006" key="3">
    <source>
        <dbReference type="Google" id="ProtNLM"/>
    </source>
</evidence>
<evidence type="ECO:0000313" key="1">
    <source>
        <dbReference type="EMBL" id="EDV02808.1"/>
    </source>
</evidence>
<dbReference type="HOGENOM" id="CLU_1589810_0_0_10"/>
<feature type="non-terminal residue" evidence="1">
    <location>
        <position position="170"/>
    </location>
</feature>
<dbReference type="eggNOG" id="COG3385">
    <property type="taxonomic scope" value="Bacteria"/>
</dbReference>
<name>B3JE03_9BACT</name>
<dbReference type="InterPro" id="IPR012337">
    <property type="entry name" value="RNaseH-like_sf"/>
</dbReference>
<proteinExistence type="predicted"/>
<dbReference type="AlphaFoldDB" id="B3JE03"/>
<reference evidence="1 2" key="2">
    <citation type="submission" date="2008-04" db="EMBL/GenBank/DDBJ databases">
        <authorList>
            <person name="Fulton L."/>
            <person name="Clifton S."/>
            <person name="Fulton B."/>
            <person name="Xu J."/>
            <person name="Minx P."/>
            <person name="Pepin K.H."/>
            <person name="Johnson M."/>
            <person name="Thiruvilangam P."/>
            <person name="Bhonagiri V."/>
            <person name="Nash W.E."/>
            <person name="Mardis E.R."/>
            <person name="Wilson R.K."/>
        </authorList>
    </citation>
    <scope>NUCLEOTIDE SEQUENCE [LARGE SCALE GENOMIC DNA]</scope>
    <source>
        <strain evidence="1 2">DSM 17136</strain>
    </source>
</reference>
<accession>B3JE03</accession>
<reference evidence="1 2" key="1">
    <citation type="submission" date="2008-04" db="EMBL/GenBank/DDBJ databases">
        <title>Draft genome sequence of Bacteroides coprocola (DSM 17136).</title>
        <authorList>
            <person name="Sudarsanam P."/>
            <person name="Ley R."/>
            <person name="Guruge J."/>
            <person name="Turnbaugh P.J."/>
            <person name="Mahowald M."/>
            <person name="Liep D."/>
            <person name="Gordon J."/>
        </authorList>
    </citation>
    <scope>NUCLEOTIDE SEQUENCE [LARGE SCALE GENOMIC DNA]</scope>
    <source>
        <strain evidence="1 2">DSM 17136</strain>
    </source>
</reference>
<sequence>MNKNRYIIGELQEFFAKNDSSKAINSISTIMNSIRIQSKVIGSVKNPNCKFTCLQVLQLLVLFPFFSIKNAANYSSSALGKMFVCHKDMFYRFMNDGNISWRRIIYSVFRQVYSRVKRRTTLKSDIRCVIFDDTDLPKTGFKTEKIGQVSSYPMSLFLDSTPLFSWFTEG</sequence>